<dbReference type="KEGG" id="glz:GLAREA_02431"/>
<dbReference type="GeneID" id="19461488"/>
<keyword evidence="3" id="KW-1185">Reference proteome</keyword>
<reference evidence="2 3" key="1">
    <citation type="journal article" date="2013" name="BMC Genomics">
        <title>Genomics-driven discovery of the pneumocandin biosynthetic gene cluster in the fungus Glarea lozoyensis.</title>
        <authorList>
            <person name="Chen L."/>
            <person name="Yue Q."/>
            <person name="Zhang X."/>
            <person name="Xiang M."/>
            <person name="Wang C."/>
            <person name="Li S."/>
            <person name="Che Y."/>
            <person name="Ortiz-Lopez F.J."/>
            <person name="Bills G.F."/>
            <person name="Liu X."/>
            <person name="An Z."/>
        </authorList>
    </citation>
    <scope>NUCLEOTIDE SEQUENCE [LARGE SCALE GENOMIC DNA]</scope>
    <source>
        <strain evidence="3">ATCC 20868 / MF5171</strain>
    </source>
</reference>
<dbReference type="EMBL" id="KE145370">
    <property type="protein sequence ID" value="EPE26518.1"/>
    <property type="molecule type" value="Genomic_DNA"/>
</dbReference>
<proteinExistence type="predicted"/>
<dbReference type="Proteomes" id="UP000016922">
    <property type="component" value="Unassembled WGS sequence"/>
</dbReference>
<dbReference type="RefSeq" id="XP_008085708.1">
    <property type="nucleotide sequence ID" value="XM_008087517.1"/>
</dbReference>
<evidence type="ECO:0000256" key="1">
    <source>
        <dbReference type="SAM" id="MobiDB-lite"/>
    </source>
</evidence>
<evidence type="ECO:0000313" key="3">
    <source>
        <dbReference type="Proteomes" id="UP000016922"/>
    </source>
</evidence>
<protein>
    <submittedName>
        <fullName evidence="2">Uncharacterized protein</fullName>
    </submittedName>
</protein>
<dbReference type="OrthoDB" id="4357148at2759"/>
<gene>
    <name evidence="2" type="ORF">GLAREA_02431</name>
</gene>
<dbReference type="HOGENOM" id="CLU_139257_2_0_1"/>
<dbReference type="AlphaFoldDB" id="S3DIZ2"/>
<sequence length="156" mass="16800">MATNATSEFDKQNTETDDIPQGGDTVDNSYATSGKEPLPVVTDETPVEQPNDLRNPDSDAALGKQYSSSQNPDFSLGDGWEMGDVVPEETGGFGGKGSMLMFYVEQDEKEAIDTSNVLKGDRTRHAKPVGTYREPGDEEGLPRSVLNGEDGHSATR</sequence>
<feature type="region of interest" description="Disordered" evidence="1">
    <location>
        <begin position="1"/>
        <end position="91"/>
    </location>
</feature>
<feature type="region of interest" description="Disordered" evidence="1">
    <location>
        <begin position="113"/>
        <end position="156"/>
    </location>
</feature>
<name>S3DIZ2_GLAL2</name>
<evidence type="ECO:0000313" key="2">
    <source>
        <dbReference type="EMBL" id="EPE26518.1"/>
    </source>
</evidence>
<organism evidence="2 3">
    <name type="scientific">Glarea lozoyensis (strain ATCC 20868 / MF5171)</name>
    <dbReference type="NCBI Taxonomy" id="1116229"/>
    <lineage>
        <taxon>Eukaryota</taxon>
        <taxon>Fungi</taxon>
        <taxon>Dikarya</taxon>
        <taxon>Ascomycota</taxon>
        <taxon>Pezizomycotina</taxon>
        <taxon>Leotiomycetes</taxon>
        <taxon>Helotiales</taxon>
        <taxon>Helotiaceae</taxon>
        <taxon>Glarea</taxon>
    </lineage>
</organism>
<accession>S3DIZ2</accession>